<dbReference type="EMBL" id="CP106793">
    <property type="protein sequence ID" value="UXY23994.1"/>
    <property type="molecule type" value="Genomic_DNA"/>
</dbReference>
<gene>
    <name evidence="2" type="ORF">N8I84_38800</name>
</gene>
<proteinExistence type="predicted"/>
<dbReference type="RefSeq" id="WP_263234228.1">
    <property type="nucleotide sequence ID" value="NZ_CP106793.1"/>
</dbReference>
<accession>A0ABY6EBE8</accession>
<keyword evidence="3" id="KW-1185">Reference proteome</keyword>
<sequence length="62" mass="6911">MTARQFHQHCQSNPHFDDTARRGTEHGTGLGTQPIPKAMSTGMQPEAWGVAMFHSVHTDSEY</sequence>
<evidence type="ECO:0000313" key="2">
    <source>
        <dbReference type="EMBL" id="UXY23994.1"/>
    </source>
</evidence>
<protein>
    <submittedName>
        <fullName evidence="2">Uncharacterized protein</fullName>
    </submittedName>
</protein>
<dbReference type="Proteomes" id="UP001061298">
    <property type="component" value="Chromosome"/>
</dbReference>
<organism evidence="2 3">
    <name type="scientific">Streptomyces cynarae</name>
    <dbReference type="NCBI Taxonomy" id="2981134"/>
    <lineage>
        <taxon>Bacteria</taxon>
        <taxon>Bacillati</taxon>
        <taxon>Actinomycetota</taxon>
        <taxon>Actinomycetes</taxon>
        <taxon>Kitasatosporales</taxon>
        <taxon>Streptomycetaceae</taxon>
        <taxon>Streptomyces</taxon>
    </lineage>
</organism>
<evidence type="ECO:0000256" key="1">
    <source>
        <dbReference type="SAM" id="MobiDB-lite"/>
    </source>
</evidence>
<feature type="compositionally biased region" description="Basic and acidic residues" evidence="1">
    <location>
        <begin position="15"/>
        <end position="25"/>
    </location>
</feature>
<name>A0ABY6EBE8_9ACTN</name>
<evidence type="ECO:0000313" key="3">
    <source>
        <dbReference type="Proteomes" id="UP001061298"/>
    </source>
</evidence>
<reference evidence="2" key="1">
    <citation type="submission" date="2022-10" db="EMBL/GenBank/DDBJ databases">
        <authorList>
            <person name="Mo P."/>
        </authorList>
    </citation>
    <scope>NUCLEOTIDE SEQUENCE</scope>
    <source>
        <strain evidence="2">HUAS 13-4</strain>
    </source>
</reference>
<feature type="region of interest" description="Disordered" evidence="1">
    <location>
        <begin position="1"/>
        <end position="41"/>
    </location>
</feature>